<evidence type="ECO:0000313" key="1">
    <source>
        <dbReference type="EMBL" id="KVP98273.1"/>
    </source>
</evidence>
<gene>
    <name evidence="1" type="ORF">WJ96_07060</name>
</gene>
<dbReference type="AlphaFoldDB" id="A0AAW3MY75"/>
<sequence length="114" mass="12610">MVYYQKSTILNEAFMAGLLGRAPSHDVEGVVTRVGPWFGPSDVDGIVLALEGHAMPYVVLRDSQSWSYPVGLTQPGDEVALRARPSKDFYTVELSTFRNTSLEQALPHMAKVDR</sequence>
<dbReference type="Proteomes" id="UP000056453">
    <property type="component" value="Unassembled WGS sequence"/>
</dbReference>
<proteinExistence type="predicted"/>
<evidence type="ECO:0000313" key="2">
    <source>
        <dbReference type="Proteomes" id="UP000056453"/>
    </source>
</evidence>
<protein>
    <submittedName>
        <fullName evidence="1">Uncharacterized protein</fullName>
    </submittedName>
</protein>
<accession>A0AAW3MY75</accession>
<comment type="caution">
    <text evidence="1">The sequence shown here is derived from an EMBL/GenBank/DDBJ whole genome shotgun (WGS) entry which is preliminary data.</text>
</comment>
<organism evidence="1 2">
    <name type="scientific">Burkholderia ubonensis</name>
    <dbReference type="NCBI Taxonomy" id="101571"/>
    <lineage>
        <taxon>Bacteria</taxon>
        <taxon>Pseudomonadati</taxon>
        <taxon>Pseudomonadota</taxon>
        <taxon>Betaproteobacteria</taxon>
        <taxon>Burkholderiales</taxon>
        <taxon>Burkholderiaceae</taxon>
        <taxon>Burkholderia</taxon>
        <taxon>Burkholderia cepacia complex</taxon>
    </lineage>
</organism>
<keyword evidence="2" id="KW-1185">Reference proteome</keyword>
<reference evidence="1 2" key="1">
    <citation type="submission" date="2015-11" db="EMBL/GenBank/DDBJ databases">
        <title>Expanding the genomic diversity of Burkholderia species for the development of highly accurate diagnostics.</title>
        <authorList>
            <person name="Sahl J."/>
            <person name="Keim P."/>
            <person name="Wagner D."/>
        </authorList>
    </citation>
    <scope>NUCLEOTIDE SEQUENCE [LARGE SCALE GENOMIC DNA]</scope>
    <source>
        <strain evidence="1 2">MSMB1808WGS</strain>
    </source>
</reference>
<name>A0AAW3MY75_9BURK</name>
<dbReference type="EMBL" id="LPBJ01000047">
    <property type="protein sequence ID" value="KVP98273.1"/>
    <property type="molecule type" value="Genomic_DNA"/>
</dbReference>